<feature type="compositionally biased region" description="Basic residues" evidence="1">
    <location>
        <begin position="29"/>
        <end position="38"/>
    </location>
</feature>
<evidence type="ECO:0000256" key="1">
    <source>
        <dbReference type="SAM" id="MobiDB-lite"/>
    </source>
</evidence>
<evidence type="ECO:0000313" key="3">
    <source>
        <dbReference type="Proteomes" id="UP000275078"/>
    </source>
</evidence>
<sequence>MTSLAPSGGISLGGASSKRAAGKPLSKAPPRKKQKKAKGRDTRYHLIKIRLVNTNGLEREVTVGNPMGYSDRFNTHHTMVRAIKQRPELFGLQVGDAFSLDRLDNRPPHNNASYTYEIPAGQQPDIPGFGVLQHRVIEIAPKYSVLPPNPGFVRDVTVEVDDVEDDIPAGWAAPGGAFIISDASVDEVGGAAQPNPVGVMGAGGAGVAGGVPVAGLGANVGGPGGVPVVIPGGAGGAPVVNPGGAGGVPIVNPGGAGGAPLVPIGAGGAPLAPVGAGAGGFPAAGAGQINPPTPVNQPPVGTPITLRSIRRALGIVDGFLANILQPQSFVANGINAPIWPNLAGHIQHFDNLIQQQGIQQDPDSDQDGAQQ</sequence>
<keyword evidence="3" id="KW-1185">Reference proteome</keyword>
<dbReference type="EMBL" id="ML119695">
    <property type="protein sequence ID" value="RPA79743.1"/>
    <property type="molecule type" value="Genomic_DNA"/>
</dbReference>
<protein>
    <submittedName>
        <fullName evidence="2">Uncharacterized protein</fullName>
    </submittedName>
</protein>
<gene>
    <name evidence="2" type="ORF">BJ508DRAFT_327998</name>
</gene>
<feature type="region of interest" description="Disordered" evidence="1">
    <location>
        <begin position="1"/>
        <end position="41"/>
    </location>
</feature>
<proteinExistence type="predicted"/>
<dbReference type="AlphaFoldDB" id="A0A3N4I0X5"/>
<dbReference type="Proteomes" id="UP000275078">
    <property type="component" value="Unassembled WGS sequence"/>
</dbReference>
<accession>A0A3N4I0X5</accession>
<evidence type="ECO:0000313" key="2">
    <source>
        <dbReference type="EMBL" id="RPA79743.1"/>
    </source>
</evidence>
<reference evidence="2 3" key="1">
    <citation type="journal article" date="2018" name="Nat. Ecol. Evol.">
        <title>Pezizomycetes genomes reveal the molecular basis of ectomycorrhizal truffle lifestyle.</title>
        <authorList>
            <person name="Murat C."/>
            <person name="Payen T."/>
            <person name="Noel B."/>
            <person name="Kuo A."/>
            <person name="Morin E."/>
            <person name="Chen J."/>
            <person name="Kohler A."/>
            <person name="Krizsan K."/>
            <person name="Balestrini R."/>
            <person name="Da Silva C."/>
            <person name="Montanini B."/>
            <person name="Hainaut M."/>
            <person name="Levati E."/>
            <person name="Barry K.W."/>
            <person name="Belfiori B."/>
            <person name="Cichocki N."/>
            <person name="Clum A."/>
            <person name="Dockter R.B."/>
            <person name="Fauchery L."/>
            <person name="Guy J."/>
            <person name="Iotti M."/>
            <person name="Le Tacon F."/>
            <person name="Lindquist E.A."/>
            <person name="Lipzen A."/>
            <person name="Malagnac F."/>
            <person name="Mello A."/>
            <person name="Molinier V."/>
            <person name="Miyauchi S."/>
            <person name="Poulain J."/>
            <person name="Riccioni C."/>
            <person name="Rubini A."/>
            <person name="Sitrit Y."/>
            <person name="Splivallo R."/>
            <person name="Traeger S."/>
            <person name="Wang M."/>
            <person name="Zifcakova L."/>
            <person name="Wipf D."/>
            <person name="Zambonelli A."/>
            <person name="Paolocci F."/>
            <person name="Nowrousian M."/>
            <person name="Ottonello S."/>
            <person name="Baldrian P."/>
            <person name="Spatafora J.W."/>
            <person name="Henrissat B."/>
            <person name="Nagy L.G."/>
            <person name="Aury J.M."/>
            <person name="Wincker P."/>
            <person name="Grigoriev I.V."/>
            <person name="Bonfante P."/>
            <person name="Martin F.M."/>
        </authorList>
    </citation>
    <scope>NUCLEOTIDE SEQUENCE [LARGE SCALE GENOMIC DNA]</scope>
    <source>
        <strain evidence="2 3">RN42</strain>
    </source>
</reference>
<name>A0A3N4I0X5_ASCIM</name>
<organism evidence="2 3">
    <name type="scientific">Ascobolus immersus RN42</name>
    <dbReference type="NCBI Taxonomy" id="1160509"/>
    <lineage>
        <taxon>Eukaryota</taxon>
        <taxon>Fungi</taxon>
        <taxon>Dikarya</taxon>
        <taxon>Ascomycota</taxon>
        <taxon>Pezizomycotina</taxon>
        <taxon>Pezizomycetes</taxon>
        <taxon>Pezizales</taxon>
        <taxon>Ascobolaceae</taxon>
        <taxon>Ascobolus</taxon>
    </lineage>
</organism>